<reference evidence="1" key="1">
    <citation type="journal article" date="2017" name="J. Clin. Microbiol.">
        <title>Finegoldia magna Isolated from Orthopedic Joint Implant-Associated Infections.</title>
        <authorList>
            <person name="Soderquist B."/>
            <person name="Bjorklund S."/>
            <person name="Hellmark B."/>
            <person name="Jensen A."/>
            <person name="Bruggemann H."/>
        </authorList>
    </citation>
    <scope>NUCLEOTIDE SEQUENCE</scope>
    <source>
        <strain evidence="1">08T492</strain>
    </source>
</reference>
<dbReference type="Proteomes" id="UP000215361">
    <property type="component" value="Unassembled WGS sequence"/>
</dbReference>
<evidence type="ECO:0000313" key="4">
    <source>
        <dbReference type="Proteomes" id="UP000502899"/>
    </source>
</evidence>
<reference evidence="2 4" key="3">
    <citation type="submission" date="2020-05" db="EMBL/GenBank/DDBJ databases">
        <title>FDA dAtabase for Regulatory Grade micrObial Sequences (FDA-ARGOS): Supporting development and validation of Infectious Disease Dx tests.</title>
        <authorList>
            <person name="Pederson C."/>
            <person name="Tallon L."/>
            <person name="Sadzewicz L."/>
            <person name="Zhao X."/>
            <person name="Vavikolanu K."/>
            <person name="Mehta A."/>
            <person name="Aluvathingal J."/>
            <person name="Nadendla S."/>
            <person name="Myers T."/>
            <person name="Yan Y."/>
            <person name="Sichtig H."/>
        </authorList>
    </citation>
    <scope>NUCLEOTIDE SEQUENCE [LARGE SCALE GENOMIC DNA]</scope>
    <source>
        <strain evidence="2 4">FDAARGOS_764</strain>
    </source>
</reference>
<name>A0A133MY09_FINMA</name>
<dbReference type="AlphaFoldDB" id="A0A133MY09"/>
<sequence>MYKAYNMNNLKKKLEKKFLFEDDLLALYLMLDIVQQENKIQPCYVKYNAINKINNVLNNHLSYRNDKDNIIKAVFDLISEDINKIEFTYYLQAYTEGFNNKYISDELEFYVLRHIPASTIKKSDILLHNTESRSAKFLKSKMICSIKNKSNAFRVQDSIIDNYCENILKDKIFSINSKMDKQLVMKSINDSIVISEEKFLNMWQLENLYKKIVKTLKNVLNNSIEDALWYGLNDRVLQRYK</sequence>
<dbReference type="EMBL" id="NDYI01000010">
    <property type="protein sequence ID" value="OXZ38435.1"/>
    <property type="molecule type" value="Genomic_DNA"/>
</dbReference>
<dbReference type="Proteomes" id="UP000502899">
    <property type="component" value="Chromosome"/>
</dbReference>
<evidence type="ECO:0000313" key="2">
    <source>
        <dbReference type="EMBL" id="QKH79917.1"/>
    </source>
</evidence>
<dbReference type="EMBL" id="CP054000">
    <property type="protein sequence ID" value="QKH79917.1"/>
    <property type="molecule type" value="Genomic_DNA"/>
</dbReference>
<reference evidence="3" key="2">
    <citation type="submission" date="2017-04" db="EMBL/GenBank/DDBJ databases">
        <title>Finegoldia magna isolated from orthopedic joint implant-associated infections.</title>
        <authorList>
            <person name="Bjorklund S."/>
            <person name="Bruggemann H."/>
            <person name="Jensen A."/>
            <person name="Hellmark B."/>
            <person name="Soderquist B."/>
        </authorList>
    </citation>
    <scope>NUCLEOTIDE SEQUENCE [LARGE SCALE GENOMIC DNA]</scope>
    <source>
        <strain evidence="3">08T492</strain>
    </source>
</reference>
<accession>A0A133MY09</accession>
<evidence type="ECO:0000313" key="1">
    <source>
        <dbReference type="EMBL" id="OXZ38435.1"/>
    </source>
</evidence>
<dbReference type="OMA" id="EAFWIAI"/>
<proteinExistence type="predicted"/>
<organism evidence="1 3">
    <name type="scientific">Finegoldia magna</name>
    <name type="common">Peptostreptococcus magnus</name>
    <dbReference type="NCBI Taxonomy" id="1260"/>
    <lineage>
        <taxon>Bacteria</taxon>
        <taxon>Bacillati</taxon>
        <taxon>Bacillota</taxon>
        <taxon>Tissierellia</taxon>
        <taxon>Tissierellales</taxon>
        <taxon>Peptoniphilaceae</taxon>
        <taxon>Finegoldia</taxon>
    </lineage>
</organism>
<protein>
    <submittedName>
        <fullName evidence="1">Uncharacterized protein</fullName>
    </submittedName>
</protein>
<gene>
    <name evidence="1" type="ORF">B9N56_03310</name>
    <name evidence="2" type="ORF">FOC70_05990</name>
</gene>
<evidence type="ECO:0000313" key="3">
    <source>
        <dbReference type="Proteomes" id="UP000215361"/>
    </source>
</evidence>
<dbReference type="RefSeq" id="WP_002838325.1">
    <property type="nucleotide sequence ID" value="NZ_CABKMR010000001.1"/>
</dbReference>